<dbReference type="EnsemblMetazoa" id="CPIJ009838-RA">
    <property type="protein sequence ID" value="CPIJ009838-PA"/>
    <property type="gene ID" value="CPIJ009838"/>
</dbReference>
<dbReference type="VEuPathDB" id="VectorBase:CPIJ009838"/>
<dbReference type="KEGG" id="cqu:CpipJ_CPIJ009838"/>
<organism>
    <name type="scientific">Culex quinquefasciatus</name>
    <name type="common">Southern house mosquito</name>
    <name type="synonym">Culex pungens</name>
    <dbReference type="NCBI Taxonomy" id="7176"/>
    <lineage>
        <taxon>Eukaryota</taxon>
        <taxon>Metazoa</taxon>
        <taxon>Ecdysozoa</taxon>
        <taxon>Arthropoda</taxon>
        <taxon>Hexapoda</taxon>
        <taxon>Insecta</taxon>
        <taxon>Pterygota</taxon>
        <taxon>Neoptera</taxon>
        <taxon>Endopterygota</taxon>
        <taxon>Diptera</taxon>
        <taxon>Nematocera</taxon>
        <taxon>Culicoidea</taxon>
        <taxon>Culicidae</taxon>
        <taxon>Culicinae</taxon>
        <taxon>Culicini</taxon>
        <taxon>Culex</taxon>
        <taxon>Culex</taxon>
    </lineage>
</organism>
<feature type="region of interest" description="Disordered" evidence="1">
    <location>
        <begin position="45"/>
        <end position="115"/>
    </location>
</feature>
<dbReference type="AlphaFoldDB" id="B0WS77"/>
<keyword evidence="4" id="KW-1185">Reference proteome</keyword>
<evidence type="ECO:0000313" key="3">
    <source>
        <dbReference type="EnsemblMetazoa" id="CPIJ009838-PA"/>
    </source>
</evidence>
<dbReference type="EMBL" id="DS232065">
    <property type="protein sequence ID" value="EDS33700.1"/>
    <property type="molecule type" value="Genomic_DNA"/>
</dbReference>
<reference evidence="2" key="1">
    <citation type="submission" date="2007-03" db="EMBL/GenBank/DDBJ databases">
        <title>Annotation of Culex pipiens quinquefasciatus.</title>
        <authorList>
            <consortium name="The Broad Institute Genome Sequencing Platform"/>
            <person name="Atkinson P.W."/>
            <person name="Hemingway J."/>
            <person name="Christensen B.M."/>
            <person name="Higgs S."/>
            <person name="Kodira C."/>
            <person name="Hannick L."/>
            <person name="Megy K."/>
            <person name="O'Leary S."/>
            <person name="Pearson M."/>
            <person name="Haas B.J."/>
            <person name="Mauceli E."/>
            <person name="Wortman J.R."/>
            <person name="Lee N.H."/>
            <person name="Guigo R."/>
            <person name="Stanke M."/>
            <person name="Alvarado L."/>
            <person name="Amedeo P."/>
            <person name="Antoine C.H."/>
            <person name="Arensburger P."/>
            <person name="Bidwell S.L."/>
            <person name="Crawford M."/>
            <person name="Camaro F."/>
            <person name="Devon K."/>
            <person name="Engels R."/>
            <person name="Hammond M."/>
            <person name="Howarth C."/>
            <person name="Koehrsen M."/>
            <person name="Lawson D."/>
            <person name="Montgomery P."/>
            <person name="Nene V."/>
            <person name="Nusbaum C."/>
            <person name="Puiu D."/>
            <person name="Romero-Severson J."/>
            <person name="Severson D.W."/>
            <person name="Shumway M."/>
            <person name="Sisk P."/>
            <person name="Stolte C."/>
            <person name="Zeng Q."/>
            <person name="Eisenstadt E."/>
            <person name="Fraser-Liggett C."/>
            <person name="Strausberg R."/>
            <person name="Galagan J."/>
            <person name="Birren B."/>
            <person name="Collins F.H."/>
        </authorList>
    </citation>
    <scope>NUCLEOTIDE SEQUENCE [LARGE SCALE GENOMIC DNA]</scope>
    <source>
        <strain evidence="2">JHB</strain>
    </source>
</reference>
<evidence type="ECO:0000256" key="1">
    <source>
        <dbReference type="SAM" id="MobiDB-lite"/>
    </source>
</evidence>
<feature type="region of interest" description="Disordered" evidence="1">
    <location>
        <begin position="157"/>
        <end position="189"/>
    </location>
</feature>
<reference evidence="3" key="2">
    <citation type="submission" date="2020-05" db="UniProtKB">
        <authorList>
            <consortium name="EnsemblMetazoa"/>
        </authorList>
    </citation>
    <scope>IDENTIFICATION</scope>
    <source>
        <strain evidence="3">JHB</strain>
    </source>
</reference>
<feature type="compositionally biased region" description="Basic and acidic residues" evidence="1">
    <location>
        <begin position="45"/>
        <end position="70"/>
    </location>
</feature>
<evidence type="ECO:0000313" key="4">
    <source>
        <dbReference type="Proteomes" id="UP000002320"/>
    </source>
</evidence>
<name>B0WS77_CULQU</name>
<feature type="compositionally biased region" description="Low complexity" evidence="1">
    <location>
        <begin position="72"/>
        <end position="84"/>
    </location>
</feature>
<evidence type="ECO:0000313" key="2">
    <source>
        <dbReference type="EMBL" id="EDS33700.1"/>
    </source>
</evidence>
<dbReference type="Proteomes" id="UP000002320">
    <property type="component" value="Unassembled WGS sequence"/>
</dbReference>
<accession>B0WS77</accession>
<gene>
    <name evidence="3" type="primary">6042444</name>
    <name evidence="2" type="ORF">CpipJ_CPIJ009838</name>
</gene>
<sequence length="189" mass="21871">MQATRETVFGVRLNILVVSGCHHGVFISRKVHHLTCRKACYGKEDTGKKTRKQENKKARKQENKKTRKQECPLSLASSSPLLPSMRYISNSPRKQQKKARRAPIENQAEPRKCRRPEFGRVRLGLVSPPPGGGGQAHWLFIHFLFRLEFGNIHRTTEQQNNRTTEQQNNRTTEQQNNRTTEQQNNKTTE</sequence>
<protein>
    <submittedName>
        <fullName evidence="2 3">Uncharacterized protein</fullName>
    </submittedName>
</protein>
<dbReference type="HOGENOM" id="CLU_1435742_0_0_1"/>
<proteinExistence type="predicted"/>
<dbReference type="InParanoid" id="B0WS77"/>